<name>A0A8J4V4D3_9MYCE</name>
<evidence type="ECO:0000313" key="2">
    <source>
        <dbReference type="EMBL" id="KAF2070619.1"/>
    </source>
</evidence>
<dbReference type="Pfam" id="PF02589">
    <property type="entry name" value="LUD_dom"/>
    <property type="match status" value="1"/>
</dbReference>
<dbReference type="AlphaFoldDB" id="A0A8J4V4D3"/>
<comment type="caution">
    <text evidence="2">The sequence shown here is derived from an EMBL/GenBank/DDBJ whole genome shotgun (WGS) entry which is preliminary data.</text>
</comment>
<dbReference type="Proteomes" id="UP000695562">
    <property type="component" value="Unassembled WGS sequence"/>
</dbReference>
<evidence type="ECO:0000259" key="1">
    <source>
        <dbReference type="Pfam" id="PF02589"/>
    </source>
</evidence>
<gene>
    <name evidence="2" type="ORF">CYY_008058</name>
</gene>
<accession>A0A8J4V4D3</accession>
<protein>
    <recommendedName>
        <fullName evidence="1">LUD domain-containing protein</fullName>
    </recommendedName>
</protein>
<evidence type="ECO:0000313" key="3">
    <source>
        <dbReference type="Proteomes" id="UP000695562"/>
    </source>
</evidence>
<reference evidence="2" key="1">
    <citation type="submission" date="2020-01" db="EMBL/GenBank/DDBJ databases">
        <title>Development of genomics and gene disruption for Polysphondylium violaceum indicates a role for the polyketide synthase stlB in stalk morphogenesis.</title>
        <authorList>
            <person name="Narita B."/>
            <person name="Kawabe Y."/>
            <person name="Kin K."/>
            <person name="Saito T."/>
            <person name="Gibbs R."/>
            <person name="Kuspa A."/>
            <person name="Muzny D."/>
            <person name="Queller D."/>
            <person name="Richards S."/>
            <person name="Strassman J."/>
            <person name="Sucgang R."/>
            <person name="Worley K."/>
            <person name="Schaap P."/>
        </authorList>
    </citation>
    <scope>NUCLEOTIDE SEQUENCE</scope>
    <source>
        <strain evidence="2">QSvi11</strain>
    </source>
</reference>
<dbReference type="PANTHER" id="PTHR36179">
    <property type="entry name" value="LUD_DOM DOMAIN-CONTAINING PROTEIN"/>
    <property type="match status" value="1"/>
</dbReference>
<dbReference type="PANTHER" id="PTHR36179:SF1">
    <property type="entry name" value="PRESPORE-SPECIFIC PROTEIN"/>
    <property type="match status" value="1"/>
</dbReference>
<dbReference type="EMBL" id="AJWJ01000467">
    <property type="protein sequence ID" value="KAF2070619.1"/>
    <property type="molecule type" value="Genomic_DNA"/>
</dbReference>
<proteinExistence type="predicted"/>
<keyword evidence="3" id="KW-1185">Reference proteome</keyword>
<sequence>MSLTFDELFQKETDFKVDANRFRVQPSEELINNVVKALEAKNHRVSVVADEKEALELLKKEIPDKAEVMAASSATLAEIGFKDYYFSNDCKWVNVHKNILSLEPSQQGPARSKALASQYFLSSVTAISQDGNIFVADASGTRVGGFTASQNMVIVAGVNKLVQNDEEAIKRTELFCLPCESVRARWAYKNQGSVIQNLLNVRFGATMGNKYHIILIRKLLGY</sequence>
<dbReference type="InterPro" id="IPR003741">
    <property type="entry name" value="LUD_dom"/>
</dbReference>
<feature type="domain" description="LUD" evidence="1">
    <location>
        <begin position="32"/>
        <end position="216"/>
    </location>
</feature>
<organism evidence="2 3">
    <name type="scientific">Polysphondylium violaceum</name>
    <dbReference type="NCBI Taxonomy" id="133409"/>
    <lineage>
        <taxon>Eukaryota</taxon>
        <taxon>Amoebozoa</taxon>
        <taxon>Evosea</taxon>
        <taxon>Eumycetozoa</taxon>
        <taxon>Dictyostelia</taxon>
        <taxon>Dictyosteliales</taxon>
        <taxon>Dictyosteliaceae</taxon>
        <taxon>Polysphondylium</taxon>
    </lineage>
</organism>
<dbReference type="OrthoDB" id="15060at2759"/>